<protein>
    <submittedName>
        <fullName evidence="1">Uncharacterized protein</fullName>
    </submittedName>
</protein>
<dbReference type="EMBL" id="CBWK010000754">
    <property type="protein sequence ID" value="CDL12136.1"/>
    <property type="molecule type" value="Genomic_DNA"/>
</dbReference>
<comment type="caution">
    <text evidence="1">The sequence shown here is derived from an EMBL/GenBank/DDBJ whole genome shotgun (WGS) entry which is preliminary data.</text>
</comment>
<keyword evidence="2" id="KW-1185">Reference proteome</keyword>
<dbReference type="Proteomes" id="UP000019183">
    <property type="component" value="Unassembled WGS sequence"/>
</dbReference>
<name>W1DRT4_KLEPN</name>
<organism evidence="1 2">
    <name type="scientific">Klebsiella pneumoniae IS43</name>
    <dbReference type="NCBI Taxonomy" id="1432552"/>
    <lineage>
        <taxon>Bacteria</taxon>
        <taxon>Pseudomonadati</taxon>
        <taxon>Pseudomonadota</taxon>
        <taxon>Gammaproteobacteria</taxon>
        <taxon>Enterobacterales</taxon>
        <taxon>Enterobacteriaceae</taxon>
        <taxon>Klebsiella/Raoultella group</taxon>
        <taxon>Klebsiella</taxon>
        <taxon>Klebsiella pneumoniae complex</taxon>
    </lineage>
</organism>
<evidence type="ECO:0000313" key="1">
    <source>
        <dbReference type="EMBL" id="CDL12136.1"/>
    </source>
</evidence>
<sequence length="63" mass="6922">MRLRNKSCRLLGIGAITLRHIGCRRRCLLRDKNMVQDARAVGPATTPSPPPFSRISAIATFGC</sequence>
<dbReference type="AlphaFoldDB" id="W1DRT4"/>
<reference evidence="1" key="1">
    <citation type="submission" date="2013-10" db="EMBL/GenBank/DDBJ databases">
        <title>Antibiotic resistance diversity of beta-lactamase producers in the General Hospital Vienna.</title>
        <authorList>
            <person name="Barisic I."/>
            <person name="Mitteregger D."/>
            <person name="Hirschl A.M."/>
            <person name="Noehammer C."/>
            <person name="Wiesinger-Mayr H."/>
        </authorList>
    </citation>
    <scope>NUCLEOTIDE SEQUENCE [LARGE SCALE GENOMIC DNA]</scope>
    <source>
        <strain evidence="1">IS43</strain>
    </source>
</reference>
<proteinExistence type="predicted"/>
<evidence type="ECO:0000313" key="2">
    <source>
        <dbReference type="Proteomes" id="UP000019183"/>
    </source>
</evidence>
<accession>W1DRT4</accession>